<dbReference type="AlphaFoldDB" id="A0A0R3TPY2"/>
<reference evidence="4" key="1">
    <citation type="submission" date="2017-02" db="UniProtKB">
        <authorList>
            <consortium name="WormBaseParasite"/>
        </authorList>
    </citation>
    <scope>IDENTIFICATION</scope>
</reference>
<feature type="signal peptide" evidence="1">
    <location>
        <begin position="1"/>
        <end position="16"/>
    </location>
</feature>
<evidence type="ECO:0000256" key="1">
    <source>
        <dbReference type="SAM" id="SignalP"/>
    </source>
</evidence>
<gene>
    <name evidence="2" type="ORF">HNAJ_LOCUS9561</name>
</gene>
<evidence type="ECO:0000313" key="3">
    <source>
        <dbReference type="Proteomes" id="UP000278807"/>
    </source>
</evidence>
<organism evidence="4">
    <name type="scientific">Rodentolepis nana</name>
    <name type="common">Dwarf tapeworm</name>
    <name type="synonym">Hymenolepis nana</name>
    <dbReference type="NCBI Taxonomy" id="102285"/>
    <lineage>
        <taxon>Eukaryota</taxon>
        <taxon>Metazoa</taxon>
        <taxon>Spiralia</taxon>
        <taxon>Lophotrochozoa</taxon>
        <taxon>Platyhelminthes</taxon>
        <taxon>Cestoda</taxon>
        <taxon>Eucestoda</taxon>
        <taxon>Cyclophyllidea</taxon>
        <taxon>Hymenolepididae</taxon>
        <taxon>Rodentolepis</taxon>
    </lineage>
</organism>
<keyword evidence="3" id="KW-1185">Reference proteome</keyword>
<name>A0A0R3TPY2_RODNA</name>
<dbReference type="STRING" id="102285.A0A0R3TPY2"/>
<accession>A0A0R3TPY2</accession>
<dbReference type="OrthoDB" id="15001at2759"/>
<dbReference type="Proteomes" id="UP000278807">
    <property type="component" value="Unassembled WGS sequence"/>
</dbReference>
<sequence>MRIVLWSRFSIITSFSAFTPNAFFVQEPVKQSTLVRNEFGLVPPMYAGLSGNRALVSEAASVPPHPAAAAEAERGEEARHTQSMKVLRATQGLHAPLRLAMEKRVMEKMSPRLPGLYARHPLAAQLSGALDTIDFSDILNSMFALIFP</sequence>
<dbReference type="WBParaSite" id="HNAJ_0000956601-mRNA-1">
    <property type="protein sequence ID" value="HNAJ_0000956601-mRNA-1"/>
    <property type="gene ID" value="HNAJ_0000956601"/>
</dbReference>
<keyword evidence="1" id="KW-0732">Signal</keyword>
<proteinExistence type="predicted"/>
<protein>
    <submittedName>
        <fullName evidence="4">Proteasome maturation protein</fullName>
    </submittedName>
</protein>
<dbReference type="EMBL" id="UZAE01012655">
    <property type="protein sequence ID" value="VDO06116.1"/>
    <property type="molecule type" value="Genomic_DNA"/>
</dbReference>
<dbReference type="Pfam" id="PF05348">
    <property type="entry name" value="UMP1"/>
    <property type="match status" value="1"/>
</dbReference>
<evidence type="ECO:0000313" key="2">
    <source>
        <dbReference type="EMBL" id="VDO06116.1"/>
    </source>
</evidence>
<evidence type="ECO:0000313" key="4">
    <source>
        <dbReference type="WBParaSite" id="HNAJ_0000956601-mRNA-1"/>
    </source>
</evidence>
<feature type="chain" id="PRO_5043132006" evidence="1">
    <location>
        <begin position="17"/>
        <end position="148"/>
    </location>
</feature>
<reference evidence="2 3" key="2">
    <citation type="submission" date="2018-11" db="EMBL/GenBank/DDBJ databases">
        <authorList>
            <consortium name="Pathogen Informatics"/>
        </authorList>
    </citation>
    <scope>NUCLEOTIDE SEQUENCE [LARGE SCALE GENOMIC DNA]</scope>
</reference>